<reference evidence="1 2" key="1">
    <citation type="submission" date="2021-03" db="EMBL/GenBank/DDBJ databases">
        <title>Genomic Encyclopedia of Type Strains, Phase IV (KMG-IV): sequencing the most valuable type-strain genomes for metagenomic binning, comparative biology and taxonomic classification.</title>
        <authorList>
            <person name="Goeker M."/>
        </authorList>
    </citation>
    <scope>NUCLEOTIDE SEQUENCE [LARGE SCALE GENOMIC DNA]</scope>
    <source>
        <strain evidence="1 2">DSM 40499</strain>
    </source>
</reference>
<sequence length="285" mass="32096">MEAEIIKQVRAAYLTDQRVRIVGKAFEEAGGTTGNVHYPDHRTSDGPPSLLLAIITSDDKAIQNNYEKEKWSFDPRTSEAYSPDDPLPKWVEGHDGPVWGSRANWVTPGDQKLHDDLRMAARYYLGDVHHFANAAAMLQHWLDNVGSDYQVDPMQILRDCPSSEYAIKVNAALAAARAKDGPFDSGWHNVEIKGQDNLDWYWALHDVQYRVSSTQTYDASGHKITTVRVQIWKRYAFGNEGDKNRTDIPTPLGGIPQSKISQLHDLGLARNYNVVGEYDEKFPSP</sequence>
<proteinExistence type="predicted"/>
<name>A0ABS4M8T9_9ACTN</name>
<protein>
    <submittedName>
        <fullName evidence="1">Uncharacterized protein</fullName>
    </submittedName>
</protein>
<evidence type="ECO:0000313" key="1">
    <source>
        <dbReference type="EMBL" id="MBP2056094.1"/>
    </source>
</evidence>
<dbReference type="RefSeq" id="WP_159399987.1">
    <property type="nucleotide sequence ID" value="NZ_CP016279.1"/>
</dbReference>
<keyword evidence="2" id="KW-1185">Reference proteome</keyword>
<accession>A0ABS4M8T9</accession>
<comment type="caution">
    <text evidence="1">The sequence shown here is derived from an EMBL/GenBank/DDBJ whole genome shotgun (WGS) entry which is preliminary data.</text>
</comment>
<organism evidence="1 2">
    <name type="scientific">Streptomyces griseochromogenes</name>
    <dbReference type="NCBI Taxonomy" id="68214"/>
    <lineage>
        <taxon>Bacteria</taxon>
        <taxon>Bacillati</taxon>
        <taxon>Actinomycetota</taxon>
        <taxon>Actinomycetes</taxon>
        <taxon>Kitasatosporales</taxon>
        <taxon>Streptomycetaceae</taxon>
        <taxon>Streptomyces</taxon>
    </lineage>
</organism>
<dbReference type="Proteomes" id="UP001519309">
    <property type="component" value="Unassembled WGS sequence"/>
</dbReference>
<dbReference type="EMBL" id="JAGGLP010000040">
    <property type="protein sequence ID" value="MBP2056094.1"/>
    <property type="molecule type" value="Genomic_DNA"/>
</dbReference>
<gene>
    <name evidence="1" type="ORF">J2Z21_009111</name>
</gene>
<evidence type="ECO:0000313" key="2">
    <source>
        <dbReference type="Proteomes" id="UP001519309"/>
    </source>
</evidence>